<keyword evidence="5" id="KW-1185">Reference proteome</keyword>
<dbReference type="Gene3D" id="3.50.50.60">
    <property type="entry name" value="FAD/NAD(P)-binding domain"/>
    <property type="match status" value="2"/>
</dbReference>
<dbReference type="PANTHER" id="PTHR43539:SF68">
    <property type="entry name" value="FLAVIN-BINDING MONOOXYGENASE-LIKE PROTEIN (AFU_ORTHOLOGUE AFUA_4G09220)"/>
    <property type="match status" value="1"/>
</dbReference>
<dbReference type="GO" id="GO:0004499">
    <property type="term" value="F:N,N-dimethylaniline monooxygenase activity"/>
    <property type="evidence" value="ECO:0007669"/>
    <property type="project" value="InterPro"/>
</dbReference>
<dbReference type="Pfam" id="PF00743">
    <property type="entry name" value="FMO-like"/>
    <property type="match status" value="1"/>
</dbReference>
<dbReference type="PANTHER" id="PTHR43539">
    <property type="entry name" value="FLAVIN-BINDING MONOOXYGENASE-LIKE PROTEIN (AFU_ORTHOLOGUE AFUA_4G09220)"/>
    <property type="match status" value="1"/>
</dbReference>
<reference evidence="4 5" key="1">
    <citation type="journal article" date="2019" name="Nat. Ecol. Evol.">
        <title>Megaphylogeny resolves global patterns of mushroom evolution.</title>
        <authorList>
            <person name="Varga T."/>
            <person name="Krizsan K."/>
            <person name="Foldi C."/>
            <person name="Dima B."/>
            <person name="Sanchez-Garcia M."/>
            <person name="Sanchez-Ramirez S."/>
            <person name="Szollosi G.J."/>
            <person name="Szarkandi J.G."/>
            <person name="Papp V."/>
            <person name="Albert L."/>
            <person name="Andreopoulos W."/>
            <person name="Angelini C."/>
            <person name="Antonin V."/>
            <person name="Barry K.W."/>
            <person name="Bougher N.L."/>
            <person name="Buchanan P."/>
            <person name="Buyck B."/>
            <person name="Bense V."/>
            <person name="Catcheside P."/>
            <person name="Chovatia M."/>
            <person name="Cooper J."/>
            <person name="Damon W."/>
            <person name="Desjardin D."/>
            <person name="Finy P."/>
            <person name="Geml J."/>
            <person name="Haridas S."/>
            <person name="Hughes K."/>
            <person name="Justo A."/>
            <person name="Karasinski D."/>
            <person name="Kautmanova I."/>
            <person name="Kiss B."/>
            <person name="Kocsube S."/>
            <person name="Kotiranta H."/>
            <person name="LaButti K.M."/>
            <person name="Lechner B.E."/>
            <person name="Liimatainen K."/>
            <person name="Lipzen A."/>
            <person name="Lukacs Z."/>
            <person name="Mihaltcheva S."/>
            <person name="Morgado L.N."/>
            <person name="Niskanen T."/>
            <person name="Noordeloos M.E."/>
            <person name="Ohm R.A."/>
            <person name="Ortiz-Santana B."/>
            <person name="Ovrebo C."/>
            <person name="Racz N."/>
            <person name="Riley R."/>
            <person name="Savchenko A."/>
            <person name="Shiryaev A."/>
            <person name="Soop K."/>
            <person name="Spirin V."/>
            <person name="Szebenyi C."/>
            <person name="Tomsovsky M."/>
            <person name="Tulloss R.E."/>
            <person name="Uehling J."/>
            <person name="Grigoriev I.V."/>
            <person name="Vagvolgyi C."/>
            <person name="Papp T."/>
            <person name="Martin F.M."/>
            <person name="Miettinen O."/>
            <person name="Hibbett D.S."/>
            <person name="Nagy L.G."/>
        </authorList>
    </citation>
    <scope>NUCLEOTIDE SEQUENCE [LARGE SCALE GENOMIC DNA]</scope>
    <source>
        <strain evidence="4 5">OMC1185</strain>
    </source>
</reference>
<dbReference type="Gene3D" id="3.10.450.50">
    <property type="match status" value="1"/>
</dbReference>
<proteinExistence type="predicted"/>
<accession>A0A5C3MRT6</accession>
<dbReference type="AlphaFoldDB" id="A0A5C3MRT6"/>
<dbReference type="InterPro" id="IPR032710">
    <property type="entry name" value="NTF2-like_dom_sf"/>
</dbReference>
<evidence type="ECO:0000313" key="5">
    <source>
        <dbReference type="Proteomes" id="UP000305948"/>
    </source>
</evidence>
<evidence type="ECO:0000256" key="2">
    <source>
        <dbReference type="ARBA" id="ARBA00022827"/>
    </source>
</evidence>
<keyword evidence="3" id="KW-0560">Oxidoreductase</keyword>
<dbReference type="InterPro" id="IPR050982">
    <property type="entry name" value="Auxin_biosynth/cation_transpt"/>
</dbReference>
<protein>
    <submittedName>
        <fullName evidence="4">FAD/NAD(P)-binding domain-containing protein</fullName>
    </submittedName>
</protein>
<dbReference type="EMBL" id="ML213521">
    <property type="protein sequence ID" value="TFK48084.1"/>
    <property type="molecule type" value="Genomic_DNA"/>
</dbReference>
<dbReference type="InterPro" id="IPR020946">
    <property type="entry name" value="Flavin_mOase-like"/>
</dbReference>
<evidence type="ECO:0000256" key="3">
    <source>
        <dbReference type="ARBA" id="ARBA00023002"/>
    </source>
</evidence>
<keyword evidence="1" id="KW-0285">Flavoprotein</keyword>
<dbReference type="OrthoDB" id="74360at2759"/>
<name>A0A5C3MRT6_9AGAM</name>
<dbReference type="Proteomes" id="UP000305948">
    <property type="component" value="Unassembled WGS sequence"/>
</dbReference>
<dbReference type="GO" id="GO:0050660">
    <property type="term" value="F:flavin adenine dinucleotide binding"/>
    <property type="evidence" value="ECO:0007669"/>
    <property type="project" value="InterPro"/>
</dbReference>
<dbReference type="SUPFAM" id="SSF54427">
    <property type="entry name" value="NTF2-like"/>
    <property type="match status" value="1"/>
</dbReference>
<dbReference type="STRING" id="5364.A0A5C3MRT6"/>
<keyword evidence="2" id="KW-0274">FAD</keyword>
<sequence length="648" mass="72165">MAAVLNALQPVPSALDKSHLGGTGSIPKTLLNIPTADIGGSPSSGLSLPTLNILGVKELPSGLNVLDIARKWMQTFKQNVSSCDVEAILSLFVEDALWRDLLSMTWDFRTFQGKSRIRQFLLDRLPASKFTSVNLDESTVGLQRPYPDLAWVQALFDFEGQTGKGSGVFRLVPMAMSDGALQWKAHLILTNLVDLKQFPEKTRSLNDPLPNQGSWVKKRRQELEFRDIEPKVLVVGAGHSGLEIAARLKNLNIPTLVVERHPRIGDSWRTRYESLHLHTFPEADHMPYLPFPSTWPVYPSASKFADWLESYAHNLELDVWTSAEVIKTEQDEISKKWTVVVKRLDSGQERTFTVDHLICALGWTGGLPKMPVYPGMELFKGRVMHSSQHKTGRHYRGKKVVVIGSCTSSHDICADLVSNGVDVTMVQRSPTYIMSVKKGNPRVYNIYTQGLPTESADLINASYPNGLLKLMHKRMAKTIAEADAELLEGLRRKGFRLSMGDDGSGLIILAWTRGGGYYIDMGASQMIIDGKIKLKSGSPISHFTEAGVKFQDGSELSCDVVIFATGYQTPRDGVIDLLGHRFADQVKPIWGLDAEGEFNGAWRNFGVPNLWYMMAGSIGQSRFWSKHLALQIKALEEGMWDGSRYYAQ</sequence>
<organism evidence="4 5">
    <name type="scientific">Heliocybe sulcata</name>
    <dbReference type="NCBI Taxonomy" id="5364"/>
    <lineage>
        <taxon>Eukaryota</taxon>
        <taxon>Fungi</taxon>
        <taxon>Dikarya</taxon>
        <taxon>Basidiomycota</taxon>
        <taxon>Agaricomycotina</taxon>
        <taxon>Agaricomycetes</taxon>
        <taxon>Gloeophyllales</taxon>
        <taxon>Gloeophyllaceae</taxon>
        <taxon>Heliocybe</taxon>
    </lineage>
</organism>
<evidence type="ECO:0000256" key="1">
    <source>
        <dbReference type="ARBA" id="ARBA00022630"/>
    </source>
</evidence>
<dbReference type="InterPro" id="IPR036188">
    <property type="entry name" value="FAD/NAD-bd_sf"/>
</dbReference>
<gene>
    <name evidence="4" type="ORF">OE88DRAFT_601972</name>
</gene>
<evidence type="ECO:0000313" key="4">
    <source>
        <dbReference type="EMBL" id="TFK48084.1"/>
    </source>
</evidence>
<dbReference type="GO" id="GO:0050661">
    <property type="term" value="F:NADP binding"/>
    <property type="evidence" value="ECO:0007669"/>
    <property type="project" value="InterPro"/>
</dbReference>
<dbReference type="SUPFAM" id="SSF51905">
    <property type="entry name" value="FAD/NAD(P)-binding domain"/>
    <property type="match status" value="1"/>
</dbReference>